<accession>A0A6A5KDY7</accession>
<reference evidence="2" key="1">
    <citation type="submission" date="2020-01" db="EMBL/GenBank/DDBJ databases">
        <authorList>
            <consortium name="DOE Joint Genome Institute"/>
            <person name="Haridas S."/>
            <person name="Albert R."/>
            <person name="Binder M."/>
            <person name="Bloem J."/>
            <person name="Labutti K."/>
            <person name="Salamov A."/>
            <person name="Andreopoulos B."/>
            <person name="Baker S.E."/>
            <person name="Barry K."/>
            <person name="Bills G."/>
            <person name="Bluhm B.H."/>
            <person name="Cannon C."/>
            <person name="Castanera R."/>
            <person name="Culley D.E."/>
            <person name="Daum C."/>
            <person name="Ezra D."/>
            <person name="Gonzalez J.B."/>
            <person name="Henrissat B."/>
            <person name="Kuo A."/>
            <person name="Liang C."/>
            <person name="Lipzen A."/>
            <person name="Lutzoni F."/>
            <person name="Magnuson J."/>
            <person name="Mondo S."/>
            <person name="Nolan M."/>
            <person name="Ohm R."/>
            <person name="Pangilinan J."/>
            <person name="Park H.-J."/>
            <person name="Ramirez L."/>
            <person name="Alfaro M."/>
            <person name="Sun H."/>
            <person name="Tritt A."/>
            <person name="Yoshinaga Y."/>
            <person name="Zwiers L.-H."/>
            <person name="Turgeon B.G."/>
            <person name="Goodwin S.B."/>
            <person name="Spatafora J.W."/>
            <person name="Crous P.W."/>
            <person name="Grigoriev I.V."/>
        </authorList>
    </citation>
    <scope>NUCLEOTIDE SEQUENCE</scope>
    <source>
        <strain evidence="2">P77</strain>
    </source>
</reference>
<dbReference type="Proteomes" id="UP000800040">
    <property type="component" value="Unassembled WGS sequence"/>
</dbReference>
<protein>
    <submittedName>
        <fullName evidence="2">Uncharacterized protein</fullName>
    </submittedName>
</protein>
<feature type="chain" id="PRO_5025642872" evidence="1">
    <location>
        <begin position="17"/>
        <end position="123"/>
    </location>
</feature>
<organism evidence="2 3">
    <name type="scientific">Decorospora gaudefroyi</name>
    <dbReference type="NCBI Taxonomy" id="184978"/>
    <lineage>
        <taxon>Eukaryota</taxon>
        <taxon>Fungi</taxon>
        <taxon>Dikarya</taxon>
        <taxon>Ascomycota</taxon>
        <taxon>Pezizomycotina</taxon>
        <taxon>Dothideomycetes</taxon>
        <taxon>Pleosporomycetidae</taxon>
        <taxon>Pleosporales</taxon>
        <taxon>Pleosporineae</taxon>
        <taxon>Pleosporaceae</taxon>
        <taxon>Decorospora</taxon>
    </lineage>
</organism>
<feature type="signal peptide" evidence="1">
    <location>
        <begin position="1"/>
        <end position="16"/>
    </location>
</feature>
<dbReference type="OrthoDB" id="3781137at2759"/>
<evidence type="ECO:0000256" key="1">
    <source>
        <dbReference type="SAM" id="SignalP"/>
    </source>
</evidence>
<keyword evidence="1" id="KW-0732">Signal</keyword>
<name>A0A6A5KDY7_9PLEO</name>
<evidence type="ECO:0000313" key="2">
    <source>
        <dbReference type="EMBL" id="KAF1834529.1"/>
    </source>
</evidence>
<keyword evidence="3" id="KW-1185">Reference proteome</keyword>
<dbReference type="EMBL" id="ML975300">
    <property type="protein sequence ID" value="KAF1834529.1"/>
    <property type="molecule type" value="Genomic_DNA"/>
</dbReference>
<dbReference type="AlphaFoldDB" id="A0A6A5KDY7"/>
<gene>
    <name evidence="2" type="ORF">BDW02DRAFT_598068</name>
</gene>
<evidence type="ECO:0000313" key="3">
    <source>
        <dbReference type="Proteomes" id="UP000800040"/>
    </source>
</evidence>
<proteinExistence type="predicted"/>
<sequence>MYIPALALALAATTFAMPANNLPPRQPAELLVSFSTWSCPGCGLSETEFCISFAHPVREADTCFGLEPGQASLLVDYAASAECTVYLYNSRDCSDPVPTPYKVQDPITCEAVPVLNNSFKVVC</sequence>